<keyword evidence="11" id="KW-1185">Reference proteome</keyword>
<dbReference type="GO" id="GO:0006694">
    <property type="term" value="P:steroid biosynthetic process"/>
    <property type="evidence" value="ECO:0007669"/>
    <property type="project" value="InterPro"/>
</dbReference>
<comment type="similarity">
    <text evidence="2">Belongs to the 3-beta-HSD family.</text>
</comment>
<proteinExistence type="inferred from homology"/>
<dbReference type="InterPro" id="IPR036291">
    <property type="entry name" value="NAD(P)-bd_dom_sf"/>
</dbReference>
<comment type="subcellular location">
    <subcellularLocation>
        <location evidence="1 8">Endoplasmic reticulum membrane</location>
        <topology evidence="1 8">Multi-pass membrane protein</topology>
    </subcellularLocation>
</comment>
<dbReference type="InterPro" id="IPR002225">
    <property type="entry name" value="3Beta_OHSteriod_DH/Estase"/>
</dbReference>
<dbReference type="Gene3D" id="3.40.50.720">
    <property type="entry name" value="NAD(P)-binding Rossmann-like Domain"/>
    <property type="match status" value="1"/>
</dbReference>
<evidence type="ECO:0000256" key="6">
    <source>
        <dbReference type="ARBA" id="ARBA00023002"/>
    </source>
</evidence>
<name>A0AAV7EBN6_ARIFI</name>
<keyword evidence="7 8" id="KW-0472">Membrane</keyword>
<reference evidence="10 11" key="1">
    <citation type="submission" date="2021-07" db="EMBL/GenBank/DDBJ databases">
        <title>The Aristolochia fimbriata genome: insights into angiosperm evolution, floral development and chemical biosynthesis.</title>
        <authorList>
            <person name="Jiao Y."/>
        </authorList>
    </citation>
    <scope>NUCLEOTIDE SEQUENCE [LARGE SCALE GENOMIC DNA]</scope>
    <source>
        <strain evidence="10">IBCAS-2021</strain>
        <tissue evidence="10">Leaf</tissue>
    </source>
</reference>
<dbReference type="Pfam" id="PF02453">
    <property type="entry name" value="Reticulon"/>
    <property type="match status" value="1"/>
</dbReference>
<dbReference type="GO" id="GO:0005789">
    <property type="term" value="C:endoplasmic reticulum membrane"/>
    <property type="evidence" value="ECO:0007669"/>
    <property type="project" value="UniProtKB-SubCell"/>
</dbReference>
<sequence length="581" mass="63967">MAIDEASADPTAKTCTVLGGRTFVGRSLVSRLLRLGNWIVRIADSASTLSLDAGEEENSPISDAIVAGRASYIRVDVRERRQVCEAIRGSSVVFFLDSLDSCGDDFYLNYMWIVQGAKNVISACKECNVQKLIYNSTADVAFDGVLSVQNGDESLPCSGKFGDVFSELKAQAESLVLFSNGSGGLLTCALRPSNVFGPGDPYLVPYLVERAKSLWSKFVVGNGENMSDFTFVKNVAHAHICAEQALRPGNSSVAGKAFFISNLEPMKLWDFICLILQGLGYERPNIHIPLKLVQSLVAIETFIRNKLKPQRNQNGRLQPAFLNQLSCTRTFNCSNAQQHIGYSPIVNLEEGVALTVLSFSNLAKDSPYAKLKDLSQPSRAEKLLGSGKVAEILLWRDEKKTFYFALALLQLFHWFFISGRTFISSAALLLLLLSVIIFCQSILSSSTFGSNLAPSAKFEVSESLIKNVFVSIGSLWNSSVVQTLNLLAKGNDFNHFLKVFCSVYLFKMLLSFSSTMLIGTGLVCMFTSLYIFEQYEDHANRLVKATTISMEKLKEVMVKSSPASLQLFLHQKRIFGNDGAS</sequence>
<evidence type="ECO:0000313" key="10">
    <source>
        <dbReference type="EMBL" id="KAG9444648.1"/>
    </source>
</evidence>
<keyword evidence="3 8" id="KW-0812">Transmembrane</keyword>
<evidence type="ECO:0000256" key="3">
    <source>
        <dbReference type="ARBA" id="ARBA00022692"/>
    </source>
</evidence>
<feature type="transmembrane region" description="Helical" evidence="8">
    <location>
        <begin position="423"/>
        <end position="443"/>
    </location>
</feature>
<dbReference type="InterPro" id="IPR050177">
    <property type="entry name" value="Lipid_A_modif_metabolic_enz"/>
</dbReference>
<dbReference type="SUPFAM" id="SSF51735">
    <property type="entry name" value="NAD(P)-binding Rossmann-fold domains"/>
    <property type="match status" value="1"/>
</dbReference>
<dbReference type="Proteomes" id="UP000825729">
    <property type="component" value="Unassembled WGS sequence"/>
</dbReference>
<gene>
    <name evidence="10" type="ORF">H6P81_015988</name>
</gene>
<dbReference type="Pfam" id="PF01073">
    <property type="entry name" value="3Beta_HSD"/>
    <property type="match status" value="1"/>
</dbReference>
<feature type="transmembrane region" description="Helical" evidence="8">
    <location>
        <begin position="508"/>
        <end position="532"/>
    </location>
</feature>
<feature type="domain" description="Reticulon" evidence="9">
    <location>
        <begin position="389"/>
        <end position="581"/>
    </location>
</feature>
<evidence type="ECO:0000256" key="5">
    <source>
        <dbReference type="ARBA" id="ARBA00022989"/>
    </source>
</evidence>
<dbReference type="PANTHER" id="PTHR43245">
    <property type="entry name" value="BIFUNCTIONAL POLYMYXIN RESISTANCE PROTEIN ARNA"/>
    <property type="match status" value="1"/>
</dbReference>
<keyword evidence="5 8" id="KW-1133">Transmembrane helix</keyword>
<accession>A0AAV7EBN6</accession>
<feature type="transmembrane region" description="Helical" evidence="8">
    <location>
        <begin position="401"/>
        <end position="417"/>
    </location>
</feature>
<evidence type="ECO:0000256" key="2">
    <source>
        <dbReference type="ARBA" id="ARBA00009219"/>
    </source>
</evidence>
<organism evidence="10 11">
    <name type="scientific">Aristolochia fimbriata</name>
    <name type="common">White veined hardy Dutchman's pipe vine</name>
    <dbReference type="NCBI Taxonomy" id="158543"/>
    <lineage>
        <taxon>Eukaryota</taxon>
        <taxon>Viridiplantae</taxon>
        <taxon>Streptophyta</taxon>
        <taxon>Embryophyta</taxon>
        <taxon>Tracheophyta</taxon>
        <taxon>Spermatophyta</taxon>
        <taxon>Magnoliopsida</taxon>
        <taxon>Magnoliidae</taxon>
        <taxon>Piperales</taxon>
        <taxon>Aristolochiaceae</taxon>
        <taxon>Aristolochia</taxon>
    </lineage>
</organism>
<comment type="caution">
    <text evidence="10">The sequence shown here is derived from an EMBL/GenBank/DDBJ whole genome shotgun (WGS) entry which is preliminary data.</text>
</comment>
<evidence type="ECO:0000259" key="9">
    <source>
        <dbReference type="PROSITE" id="PS50845"/>
    </source>
</evidence>
<dbReference type="InterPro" id="IPR003388">
    <property type="entry name" value="Reticulon"/>
</dbReference>
<evidence type="ECO:0000313" key="11">
    <source>
        <dbReference type="Proteomes" id="UP000825729"/>
    </source>
</evidence>
<dbReference type="EMBL" id="JAINDJ010000006">
    <property type="protein sequence ID" value="KAG9444648.1"/>
    <property type="molecule type" value="Genomic_DNA"/>
</dbReference>
<evidence type="ECO:0000256" key="4">
    <source>
        <dbReference type="ARBA" id="ARBA00022824"/>
    </source>
</evidence>
<protein>
    <recommendedName>
        <fullName evidence="8">Reticulon-like protein</fullName>
    </recommendedName>
</protein>
<dbReference type="AlphaFoldDB" id="A0AAV7EBN6"/>
<evidence type="ECO:0000256" key="8">
    <source>
        <dbReference type="RuleBase" id="RU363132"/>
    </source>
</evidence>
<evidence type="ECO:0000256" key="1">
    <source>
        <dbReference type="ARBA" id="ARBA00004477"/>
    </source>
</evidence>
<dbReference type="GO" id="GO:0016616">
    <property type="term" value="F:oxidoreductase activity, acting on the CH-OH group of donors, NAD or NADP as acceptor"/>
    <property type="evidence" value="ECO:0007669"/>
    <property type="project" value="InterPro"/>
</dbReference>
<dbReference type="PROSITE" id="PS50845">
    <property type="entry name" value="RETICULON"/>
    <property type="match status" value="1"/>
</dbReference>
<dbReference type="PANTHER" id="PTHR43245:SF51">
    <property type="entry name" value="SHORT CHAIN DEHYDROGENASE_REDUCTASE FAMILY 42E, MEMBER 2"/>
    <property type="match status" value="1"/>
</dbReference>
<keyword evidence="4 8" id="KW-0256">Endoplasmic reticulum</keyword>
<keyword evidence="6" id="KW-0560">Oxidoreductase</keyword>
<evidence type="ECO:0000256" key="7">
    <source>
        <dbReference type="ARBA" id="ARBA00023136"/>
    </source>
</evidence>